<dbReference type="GO" id="GO:0009307">
    <property type="term" value="P:DNA restriction-modification system"/>
    <property type="evidence" value="ECO:0007669"/>
    <property type="project" value="UniProtKB-KW"/>
</dbReference>
<dbReference type="SUPFAM" id="SSF53335">
    <property type="entry name" value="S-adenosyl-L-methionine-dependent methyltransferases"/>
    <property type="match status" value="1"/>
</dbReference>
<dbReference type="EMBL" id="QSOE01000178">
    <property type="protein sequence ID" value="RGI77233.1"/>
    <property type="molecule type" value="Genomic_DNA"/>
</dbReference>
<dbReference type="RefSeq" id="WP_117983687.1">
    <property type="nucleotide sequence ID" value="NZ_QSOE01000178.1"/>
</dbReference>
<dbReference type="InterPro" id="IPR029063">
    <property type="entry name" value="SAM-dependent_MTases_sf"/>
</dbReference>
<evidence type="ECO:0000259" key="3">
    <source>
        <dbReference type="Pfam" id="PF13588"/>
    </source>
</evidence>
<proteinExistence type="inferred from homology"/>
<evidence type="ECO:0000313" key="5">
    <source>
        <dbReference type="Proteomes" id="UP000262524"/>
    </source>
</evidence>
<organism evidence="4 5">
    <name type="scientific">Anaerobutyricum hallii</name>
    <dbReference type="NCBI Taxonomy" id="39488"/>
    <lineage>
        <taxon>Bacteria</taxon>
        <taxon>Bacillati</taxon>
        <taxon>Bacillota</taxon>
        <taxon>Clostridia</taxon>
        <taxon>Lachnospirales</taxon>
        <taxon>Lachnospiraceae</taxon>
        <taxon>Anaerobutyricum</taxon>
    </lineage>
</organism>
<keyword evidence="4" id="KW-0255">Endonuclease</keyword>
<evidence type="ECO:0000313" key="4">
    <source>
        <dbReference type="EMBL" id="RGI77233.1"/>
    </source>
</evidence>
<comment type="similarity">
    <text evidence="1">Belongs to the N(4)/N(6)-methyltransferase family.</text>
</comment>
<keyword evidence="2" id="KW-0680">Restriction system</keyword>
<feature type="domain" description="Type I restriction enzyme R protein N-terminal" evidence="3">
    <location>
        <begin position="22"/>
        <end position="110"/>
    </location>
</feature>
<sequence length="309" mass="35634">MGSINTETETVIKKILPYMKRRGYNIEQDFDFETAVSTTDRYTKGYVDILVTLGKKTPFFLIEAKRLGKNLTKKDRDQAILYARSKEIKVPFVVVTNGKDIQCFNTKNKQRIIWNGKRSDKVPSRSQIEKVVKTLRIKPDEVIINISNDESLPYRHGLPLRQLNALFAKGHNTIRKIEKDEDYAFADFSKLLFLKLLEEKNDLDESFSLPYSYRFYELAEYPIQNADQVKNTIKSMISQIVTDTSYGEVLTEPLRLENPKTFLGLVKDLASVSFCDCNVDSKGAAFEYYVRATLKGKKLGQYFTPRELV</sequence>
<gene>
    <name evidence="4" type="ORF">DXD91_15020</name>
</gene>
<reference evidence="4 5" key="1">
    <citation type="submission" date="2018-08" db="EMBL/GenBank/DDBJ databases">
        <title>A genome reference for cultivated species of the human gut microbiota.</title>
        <authorList>
            <person name="Zou Y."/>
            <person name="Xue W."/>
            <person name="Luo G."/>
        </authorList>
    </citation>
    <scope>NUCLEOTIDE SEQUENCE [LARGE SCALE GENOMIC DNA]</scope>
    <source>
        <strain evidence="4 5">TM10-1AC</strain>
    </source>
</reference>
<dbReference type="Proteomes" id="UP000262524">
    <property type="component" value="Unassembled WGS sequence"/>
</dbReference>
<dbReference type="Gene3D" id="3.90.1570.30">
    <property type="match status" value="1"/>
</dbReference>
<dbReference type="InterPro" id="IPR038333">
    <property type="entry name" value="T1MK-like_N_sf"/>
</dbReference>
<keyword evidence="4" id="KW-0378">Hydrolase</keyword>
<dbReference type="AlphaFoldDB" id="A0A374N1T7"/>
<name>A0A374N1T7_9FIRM</name>
<protein>
    <submittedName>
        <fullName evidence="4">Restriction endonuclease subunit M</fullName>
    </submittedName>
</protein>
<keyword evidence="4" id="KW-0540">Nuclease</keyword>
<comment type="caution">
    <text evidence="4">The sequence shown here is derived from an EMBL/GenBank/DDBJ whole genome shotgun (WGS) entry which is preliminary data.</text>
</comment>
<evidence type="ECO:0000256" key="1">
    <source>
        <dbReference type="ARBA" id="ARBA00006594"/>
    </source>
</evidence>
<accession>A0A374N1T7</accession>
<dbReference type="GO" id="GO:0004519">
    <property type="term" value="F:endonuclease activity"/>
    <property type="evidence" value="ECO:0007669"/>
    <property type="project" value="UniProtKB-KW"/>
</dbReference>
<dbReference type="Gene3D" id="1.20.1260.30">
    <property type="match status" value="1"/>
</dbReference>
<dbReference type="Pfam" id="PF13588">
    <property type="entry name" value="HSDR_N_2"/>
    <property type="match status" value="1"/>
</dbReference>
<evidence type="ECO:0000256" key="2">
    <source>
        <dbReference type="ARBA" id="ARBA00022747"/>
    </source>
</evidence>
<dbReference type="InterPro" id="IPR029464">
    <property type="entry name" value="HSDR_N"/>
</dbReference>